<keyword evidence="2" id="KW-1185">Reference proteome</keyword>
<dbReference type="AlphaFoldDB" id="A0AAQ4D722"/>
<gene>
    <name evidence="1" type="ORF">V5799_004106</name>
</gene>
<organism evidence="1 2">
    <name type="scientific">Amblyomma americanum</name>
    <name type="common">Lone star tick</name>
    <dbReference type="NCBI Taxonomy" id="6943"/>
    <lineage>
        <taxon>Eukaryota</taxon>
        <taxon>Metazoa</taxon>
        <taxon>Ecdysozoa</taxon>
        <taxon>Arthropoda</taxon>
        <taxon>Chelicerata</taxon>
        <taxon>Arachnida</taxon>
        <taxon>Acari</taxon>
        <taxon>Parasitiformes</taxon>
        <taxon>Ixodida</taxon>
        <taxon>Ixodoidea</taxon>
        <taxon>Ixodidae</taxon>
        <taxon>Amblyomminae</taxon>
        <taxon>Amblyomma</taxon>
    </lineage>
</organism>
<evidence type="ECO:0000313" key="1">
    <source>
        <dbReference type="EMBL" id="KAK8758262.1"/>
    </source>
</evidence>
<name>A0AAQ4D722_AMBAM</name>
<dbReference type="EMBL" id="JARKHS020034285">
    <property type="protein sequence ID" value="KAK8758262.1"/>
    <property type="molecule type" value="Genomic_DNA"/>
</dbReference>
<evidence type="ECO:0000313" key="2">
    <source>
        <dbReference type="Proteomes" id="UP001321473"/>
    </source>
</evidence>
<dbReference type="InterPro" id="IPR015915">
    <property type="entry name" value="Kelch-typ_b-propeller"/>
</dbReference>
<sequence length="185" mass="20972">MNSERAFHAAVAWRYHVTIFSSIDRTGWDDVTAAALTPNIVTLDIMFFGGISPAQPTDYSKGDAVLSYDPGSNRWSSYKFIPELRCNHTAVIVGIMAVGIMVDFMAAGEYSVKLPKEHLDPATNIELRTCLPRLYRLAVPRDRLRRYQSHWPFVTTDAMDPMEQRWTAMKSSQRLLISENCAIKL</sequence>
<dbReference type="SUPFAM" id="SSF117281">
    <property type="entry name" value="Kelch motif"/>
    <property type="match status" value="1"/>
</dbReference>
<comment type="caution">
    <text evidence="1">The sequence shown here is derived from an EMBL/GenBank/DDBJ whole genome shotgun (WGS) entry which is preliminary data.</text>
</comment>
<dbReference type="Proteomes" id="UP001321473">
    <property type="component" value="Unassembled WGS sequence"/>
</dbReference>
<protein>
    <submittedName>
        <fullName evidence="1">Uncharacterized protein</fullName>
    </submittedName>
</protein>
<proteinExistence type="predicted"/>
<dbReference type="Gene3D" id="2.120.10.80">
    <property type="entry name" value="Kelch-type beta propeller"/>
    <property type="match status" value="1"/>
</dbReference>
<reference evidence="1 2" key="1">
    <citation type="journal article" date="2023" name="Arcadia Sci">
        <title>De novo assembly of a long-read Amblyomma americanum tick genome.</title>
        <authorList>
            <person name="Chou S."/>
            <person name="Poskanzer K.E."/>
            <person name="Rollins M."/>
            <person name="Thuy-Boun P.S."/>
        </authorList>
    </citation>
    <scope>NUCLEOTIDE SEQUENCE [LARGE SCALE GENOMIC DNA]</scope>
    <source>
        <strain evidence="1">F_SG_1</strain>
        <tissue evidence="1">Salivary glands</tissue>
    </source>
</reference>
<accession>A0AAQ4D722</accession>